<name>X0VAW0_9ZZZZ</name>
<feature type="transmembrane region" description="Helical" evidence="1">
    <location>
        <begin position="26"/>
        <end position="46"/>
    </location>
</feature>
<organism evidence="2">
    <name type="scientific">marine sediment metagenome</name>
    <dbReference type="NCBI Taxonomy" id="412755"/>
    <lineage>
        <taxon>unclassified sequences</taxon>
        <taxon>metagenomes</taxon>
        <taxon>ecological metagenomes</taxon>
    </lineage>
</organism>
<dbReference type="InterPro" id="IPR043715">
    <property type="entry name" value="DUF5656"/>
</dbReference>
<keyword evidence="1" id="KW-0472">Membrane</keyword>
<evidence type="ECO:0000256" key="1">
    <source>
        <dbReference type="SAM" id="Phobius"/>
    </source>
</evidence>
<sequence length="134" mass="14361">GLNSPFNFAAYVTAFAFFSVVYEFEVGLLATAFCVGVVSLLLSLEMLREVELEPRPTLLYSTAIATVLAQVTWSLHFLPLESFLAAAFLLLCLYVATGIVQNYLLRQLDLATAGEFAAVAVVGLAIVVIAHAAS</sequence>
<proteinExistence type="predicted"/>
<feature type="transmembrane region" description="Helical" evidence="1">
    <location>
        <begin position="58"/>
        <end position="77"/>
    </location>
</feature>
<reference evidence="2" key="1">
    <citation type="journal article" date="2014" name="Front. Microbiol.">
        <title>High frequency of phylogenetically diverse reductive dehalogenase-homologous genes in deep subseafloor sedimentary metagenomes.</title>
        <authorList>
            <person name="Kawai M."/>
            <person name="Futagami T."/>
            <person name="Toyoda A."/>
            <person name="Takaki Y."/>
            <person name="Nishi S."/>
            <person name="Hori S."/>
            <person name="Arai W."/>
            <person name="Tsubouchi T."/>
            <person name="Morono Y."/>
            <person name="Uchiyama I."/>
            <person name="Ito T."/>
            <person name="Fujiyama A."/>
            <person name="Inagaki F."/>
            <person name="Takami H."/>
        </authorList>
    </citation>
    <scope>NUCLEOTIDE SEQUENCE</scope>
    <source>
        <strain evidence="2">Expedition CK06-06</strain>
    </source>
</reference>
<feature type="transmembrane region" description="Helical" evidence="1">
    <location>
        <begin position="116"/>
        <end position="133"/>
    </location>
</feature>
<feature type="transmembrane region" description="Helical" evidence="1">
    <location>
        <begin position="83"/>
        <end position="104"/>
    </location>
</feature>
<evidence type="ECO:0000313" key="2">
    <source>
        <dbReference type="EMBL" id="GAG15259.1"/>
    </source>
</evidence>
<gene>
    <name evidence="2" type="ORF">S01H1_59719</name>
</gene>
<feature type="non-terminal residue" evidence="2">
    <location>
        <position position="1"/>
    </location>
</feature>
<dbReference type="EMBL" id="BARS01039074">
    <property type="protein sequence ID" value="GAG15259.1"/>
    <property type="molecule type" value="Genomic_DNA"/>
</dbReference>
<accession>X0VAW0</accession>
<comment type="caution">
    <text evidence="2">The sequence shown here is derived from an EMBL/GenBank/DDBJ whole genome shotgun (WGS) entry which is preliminary data.</text>
</comment>
<protein>
    <recommendedName>
        <fullName evidence="3">DUF2339 domain-containing protein</fullName>
    </recommendedName>
</protein>
<dbReference type="AlphaFoldDB" id="X0VAW0"/>
<dbReference type="Pfam" id="PF18900">
    <property type="entry name" value="DUF5656"/>
    <property type="match status" value="1"/>
</dbReference>
<keyword evidence="1" id="KW-0812">Transmembrane</keyword>
<evidence type="ECO:0008006" key="3">
    <source>
        <dbReference type="Google" id="ProtNLM"/>
    </source>
</evidence>
<keyword evidence="1" id="KW-1133">Transmembrane helix</keyword>